<dbReference type="Proteomes" id="UP000504621">
    <property type="component" value="Unplaced"/>
</dbReference>
<dbReference type="AlphaFoldDB" id="A0A6J0ZXS2"/>
<name>A0A6J0ZXS2_9ROSI</name>
<dbReference type="RefSeq" id="XP_021279610.1">
    <property type="nucleotide sequence ID" value="XM_021423935.1"/>
</dbReference>
<dbReference type="GO" id="GO:0016301">
    <property type="term" value="F:kinase activity"/>
    <property type="evidence" value="ECO:0007669"/>
    <property type="project" value="UniProtKB-KW"/>
</dbReference>
<organism evidence="1 4">
    <name type="scientific">Herrania umbratica</name>
    <dbReference type="NCBI Taxonomy" id="108875"/>
    <lineage>
        <taxon>Eukaryota</taxon>
        <taxon>Viridiplantae</taxon>
        <taxon>Streptophyta</taxon>
        <taxon>Embryophyta</taxon>
        <taxon>Tracheophyta</taxon>
        <taxon>Spermatophyta</taxon>
        <taxon>Magnoliopsida</taxon>
        <taxon>eudicotyledons</taxon>
        <taxon>Gunneridae</taxon>
        <taxon>Pentapetalae</taxon>
        <taxon>rosids</taxon>
        <taxon>malvids</taxon>
        <taxon>Malvales</taxon>
        <taxon>Malvaceae</taxon>
        <taxon>Byttnerioideae</taxon>
        <taxon>Herrania</taxon>
    </lineage>
</organism>
<dbReference type="PANTHER" id="PTHR34576:SF2">
    <property type="entry name" value="MEMBRANE-ASSOCIATED KINASE REGULATOR 6-RELATED"/>
    <property type="match status" value="1"/>
</dbReference>
<keyword evidence="2 3" id="KW-0808">Transferase</keyword>
<evidence type="ECO:0000313" key="1">
    <source>
        <dbReference type="Proteomes" id="UP000504621"/>
    </source>
</evidence>
<evidence type="ECO:0000313" key="4">
    <source>
        <dbReference type="RefSeq" id="XP_021279627.1"/>
    </source>
</evidence>
<reference evidence="2 3" key="1">
    <citation type="submission" date="2025-04" db="UniProtKB">
        <authorList>
            <consortium name="RefSeq"/>
        </authorList>
    </citation>
    <scope>IDENTIFICATION</scope>
    <source>
        <tissue evidence="2 3">Leaf</tissue>
    </source>
</reference>
<dbReference type="RefSeq" id="XP_021279627.1">
    <property type="nucleotide sequence ID" value="XM_021423952.1"/>
</dbReference>
<keyword evidence="1" id="KW-1185">Reference proteome</keyword>
<proteinExistence type="predicted"/>
<dbReference type="RefSeq" id="XP_021279619.1">
    <property type="nucleotide sequence ID" value="XM_021423944.1"/>
</dbReference>
<accession>A0A6J0ZXS2</accession>
<gene>
    <name evidence="2 3 4" type="primary">LOC110413166</name>
</gene>
<sequence length="90" mass="10348">MPRVFMPANSELKVHNSRSRPLYRRIRGRKSSGRAESVDARVQVMKKWVYSAETSPRVSVAYSADEWRKSCDSESSIYEAVLHCKRSIGK</sequence>
<dbReference type="PANTHER" id="PTHR34576">
    <property type="entry name" value="MEMBRANE-ASSOCIATED KINASE REGULATOR 6-RELATED"/>
    <property type="match status" value="1"/>
</dbReference>
<protein>
    <submittedName>
        <fullName evidence="2 3">Probable membrane-associated kinase regulator 6 isoform X2</fullName>
    </submittedName>
</protein>
<evidence type="ECO:0000313" key="3">
    <source>
        <dbReference type="RefSeq" id="XP_021279619.1"/>
    </source>
</evidence>
<dbReference type="GeneID" id="110413166"/>
<dbReference type="InterPro" id="IPR044699">
    <property type="entry name" value="MAKR6"/>
</dbReference>
<evidence type="ECO:0000313" key="2">
    <source>
        <dbReference type="RefSeq" id="XP_021279610.1"/>
    </source>
</evidence>
<keyword evidence="2 3" id="KW-0418">Kinase</keyword>